<accession>A0A7J8JZG8</accession>
<evidence type="ECO:0000256" key="7">
    <source>
        <dbReference type="ARBA" id="ARBA00022824"/>
    </source>
</evidence>
<evidence type="ECO:0000256" key="4">
    <source>
        <dbReference type="ARBA" id="ARBA00022502"/>
    </source>
</evidence>
<dbReference type="FunCoup" id="A0A7J8JZG8">
    <property type="interactions" value="2589"/>
</dbReference>
<keyword evidence="8 12" id="KW-1133">Transmembrane helix</keyword>
<evidence type="ECO:0000256" key="2">
    <source>
        <dbReference type="ARBA" id="ARBA00004687"/>
    </source>
</evidence>
<evidence type="ECO:0000259" key="13">
    <source>
        <dbReference type="Pfam" id="PF19316"/>
    </source>
</evidence>
<dbReference type="Proteomes" id="UP000550707">
    <property type="component" value="Unassembled WGS sequence"/>
</dbReference>
<gene>
    <name evidence="14" type="ORF">HJG59_014212</name>
</gene>
<dbReference type="Gene3D" id="3.40.720.10">
    <property type="entry name" value="Alkaline Phosphatase, subunit A"/>
    <property type="match status" value="1"/>
</dbReference>
<feature type="transmembrane region" description="Helical" evidence="12">
    <location>
        <begin position="956"/>
        <end position="976"/>
    </location>
</feature>
<evidence type="ECO:0000313" key="15">
    <source>
        <dbReference type="Proteomes" id="UP000550707"/>
    </source>
</evidence>
<keyword evidence="10" id="KW-0325">Glycoprotein</keyword>
<feature type="transmembrane region" description="Helical" evidence="12">
    <location>
        <begin position="510"/>
        <end position="531"/>
    </location>
</feature>
<evidence type="ECO:0000256" key="5">
    <source>
        <dbReference type="ARBA" id="ARBA00022679"/>
    </source>
</evidence>
<comment type="similarity">
    <text evidence="3">Belongs to the PIGG/PIGN/PIGO family. PIGG subfamily.</text>
</comment>
<dbReference type="EMBL" id="JACASF010000001">
    <property type="protein sequence ID" value="KAF6501911.1"/>
    <property type="molecule type" value="Genomic_DNA"/>
</dbReference>
<keyword evidence="7" id="KW-0256">Endoplasmic reticulum</keyword>
<dbReference type="InterPro" id="IPR037674">
    <property type="entry name" value="PIG-G_N"/>
</dbReference>
<evidence type="ECO:0000256" key="1">
    <source>
        <dbReference type="ARBA" id="ARBA00004477"/>
    </source>
</evidence>
<dbReference type="Pfam" id="PF19316">
    <property type="entry name" value="PIGO_PIGG"/>
    <property type="match status" value="1"/>
</dbReference>
<feature type="domain" description="GPI ethanolamine phosphate transferase 2 C-terminal" evidence="13">
    <location>
        <begin position="657"/>
        <end position="963"/>
    </location>
</feature>
<name>A0A7J8JZG8_MOLMO</name>
<dbReference type="PANTHER" id="PTHR23072">
    <property type="entry name" value="PHOSPHATIDYLINOSITOL GLYCAN-RELATED"/>
    <property type="match status" value="1"/>
</dbReference>
<evidence type="ECO:0000256" key="8">
    <source>
        <dbReference type="ARBA" id="ARBA00022989"/>
    </source>
</evidence>
<dbReference type="FunFam" id="3.40.720.10:FF:000018">
    <property type="entry name" value="Putative GPI ethanolamine phosphate transferase 2"/>
    <property type="match status" value="1"/>
</dbReference>
<keyword evidence="9 12" id="KW-0472">Membrane</keyword>
<dbReference type="InterPro" id="IPR039527">
    <property type="entry name" value="PIGG/GPI7"/>
</dbReference>
<evidence type="ECO:0000256" key="9">
    <source>
        <dbReference type="ARBA" id="ARBA00023136"/>
    </source>
</evidence>
<evidence type="ECO:0000256" key="3">
    <source>
        <dbReference type="ARBA" id="ARBA00005315"/>
    </source>
</evidence>
<feature type="transmembrane region" description="Helical" evidence="12">
    <location>
        <begin position="921"/>
        <end position="944"/>
    </location>
</feature>
<feature type="transmembrane region" description="Helical" evidence="12">
    <location>
        <begin position="879"/>
        <end position="900"/>
    </location>
</feature>
<proteinExistence type="inferred from homology"/>
<comment type="pathway">
    <text evidence="2">Glycolipid biosynthesis; glycosylphosphatidylinositol-anchor biosynthesis.</text>
</comment>
<dbReference type="InterPro" id="IPR045687">
    <property type="entry name" value="PIGG/GPI7_C"/>
</dbReference>
<dbReference type="SUPFAM" id="SSF53649">
    <property type="entry name" value="Alkaline phosphatase-like"/>
    <property type="match status" value="1"/>
</dbReference>
<dbReference type="InterPro" id="IPR002591">
    <property type="entry name" value="Phosphodiest/P_Trfase"/>
</dbReference>
<evidence type="ECO:0000256" key="12">
    <source>
        <dbReference type="SAM" id="Phobius"/>
    </source>
</evidence>
<feature type="transmembrane region" description="Helical" evidence="12">
    <location>
        <begin position="752"/>
        <end position="772"/>
    </location>
</feature>
<sequence>MRLGCGAFAAGCVLVEVLGVALFLRGFFPAPVRSSSGTEHQAESPAPEPSAGATSNWTKLPPPLFSKVVIMLIDALRDDFVFGSKGVKFMPYTTYLVGKGASHSFVAEAKPPTVTMPRIKALMTGSLPGFVDIIRNFNSPTLLEDNVITQAKAAGKRIIFYGDETWVKLFPKHFVEYDGTTSFFVSDYTEVDDNVTRHLDRVLKRRDWDVLILHYLGLDHIGHISGPNSPLIGRKLSEMDSVLMRIHTSLLSEEREAVSPSLLVLCGDHGMSANGGHGASSVEETNTALLLISSAFERRPGDVRPPKLVQQTDLAATLAIGLGLPIPKHSVGRLLSPVIEGRAMREQLRFLHLNTVQLSRLLQENVPSYEREPGFEQFQVSQKLHGNWVRLYLEEKNSEVLLNLGTKVRRQYLDALKTLSLALSRQVAHYDIYSMVVGTVVVLEVFALLLLSAPQALGSAAELEVPLSSPVFSLLFYLVLLLLGAVHVSVCTSTEGSCYFCSLSWPTVGVVLVLVSALLCAVLSALTRTCVDGKLLRRNPARTNSKWSELDLLILVGTVGHVLSLGASSFIEEEHQTWYFLVSTLCLALCHESYRNCFLGDNGESPCCLRVEGRFVRAAPTVKDKSTGCDVLELDRVCTKPSSLDTLRGCEKAMVLASPWLVLGCCRLLRPLNHTGVQWAHRPDLGHWLTSSDHKAELSVLAALSLVAVFALVQSRCSPMSRVAMALGLLGIYCYRASIGHVLLPWQRGSTAVSRGIIEARFVYVFVLGILFTGTKDLLKSQVLAAGATVKTVGLWDVYSGLVLLAALLFRPHNLPVLVCSLLIQTVMTKYIWRPLKHGAAEVAVMHYWFGQAFFYFQGNSNNITTVDISAGFVGLNTYVEIPAMFLTAFATYAGPVLWASHLVNFLSSEPSSGSALRRAGFCYALVCSAPASVYVVLVTALRYHLFIWSVFSPKLLYEGMHLLVTAALCVGFAAVDQARVQSRSGRAAAS</sequence>
<dbReference type="GO" id="GO:0051267">
    <property type="term" value="F:CP2 mannose-ethanolamine phosphotransferase activity"/>
    <property type="evidence" value="ECO:0007669"/>
    <property type="project" value="TreeGrafter"/>
</dbReference>
<feature type="transmembrane region" description="Helical" evidence="12">
    <location>
        <begin position="471"/>
        <end position="490"/>
    </location>
</feature>
<reference evidence="14 15" key="1">
    <citation type="journal article" date="2020" name="Nature">
        <title>Six reference-quality genomes reveal evolution of bat adaptations.</title>
        <authorList>
            <person name="Jebb D."/>
            <person name="Huang Z."/>
            <person name="Pippel M."/>
            <person name="Hughes G.M."/>
            <person name="Lavrichenko K."/>
            <person name="Devanna P."/>
            <person name="Winkler S."/>
            <person name="Jermiin L.S."/>
            <person name="Skirmuntt E.C."/>
            <person name="Katzourakis A."/>
            <person name="Burkitt-Gray L."/>
            <person name="Ray D.A."/>
            <person name="Sullivan K.A.M."/>
            <person name="Roscito J.G."/>
            <person name="Kirilenko B.M."/>
            <person name="Davalos L.M."/>
            <person name="Corthals A.P."/>
            <person name="Power M.L."/>
            <person name="Jones G."/>
            <person name="Ransome R.D."/>
            <person name="Dechmann D.K.N."/>
            <person name="Locatelli A.G."/>
            <person name="Puechmaille S.J."/>
            <person name="Fedrigo O."/>
            <person name="Jarvis E.D."/>
            <person name="Hiller M."/>
            <person name="Vernes S.C."/>
            <person name="Myers E.W."/>
            <person name="Teeling E.C."/>
        </authorList>
    </citation>
    <scope>NUCLEOTIDE SEQUENCE [LARGE SCALE GENOMIC DNA]</scope>
    <source>
        <strain evidence="14">MMolMol1</strain>
        <tissue evidence="14">Muscle</tissue>
    </source>
</reference>
<keyword evidence="6 12" id="KW-0812">Transmembrane</keyword>
<evidence type="ECO:0000256" key="6">
    <source>
        <dbReference type="ARBA" id="ARBA00022692"/>
    </source>
</evidence>
<feature type="transmembrane region" description="Helical" evidence="12">
    <location>
        <begin position="696"/>
        <end position="713"/>
    </location>
</feature>
<dbReference type="Pfam" id="PF01663">
    <property type="entry name" value="Phosphodiest"/>
    <property type="match status" value="1"/>
</dbReference>
<evidence type="ECO:0000256" key="11">
    <source>
        <dbReference type="SAM" id="MobiDB-lite"/>
    </source>
</evidence>
<comment type="caution">
    <text evidence="14">The sequence shown here is derived from an EMBL/GenBank/DDBJ whole genome shotgun (WGS) entry which is preliminary data.</text>
</comment>
<dbReference type="GO" id="GO:0005789">
    <property type="term" value="C:endoplasmic reticulum membrane"/>
    <property type="evidence" value="ECO:0007669"/>
    <property type="project" value="UniProtKB-SubCell"/>
</dbReference>
<keyword evidence="15" id="KW-1185">Reference proteome</keyword>
<feature type="region of interest" description="Disordered" evidence="11">
    <location>
        <begin position="35"/>
        <end position="55"/>
    </location>
</feature>
<dbReference type="UniPathway" id="UPA00196"/>
<dbReference type="AlphaFoldDB" id="A0A7J8JZG8"/>
<protein>
    <submittedName>
        <fullName evidence="14">Phosphatidylinositol glycan anchor biosynthesis class G</fullName>
    </submittedName>
</protein>
<dbReference type="GO" id="GO:0006506">
    <property type="term" value="P:GPI anchor biosynthetic process"/>
    <property type="evidence" value="ECO:0007669"/>
    <property type="project" value="UniProtKB-UniPathway"/>
</dbReference>
<dbReference type="CDD" id="cd16024">
    <property type="entry name" value="GPI_EPT_2"/>
    <property type="match status" value="1"/>
</dbReference>
<keyword evidence="4" id="KW-0337">GPI-anchor biosynthesis</keyword>
<keyword evidence="5" id="KW-0808">Transferase</keyword>
<evidence type="ECO:0000313" key="14">
    <source>
        <dbReference type="EMBL" id="KAF6501911.1"/>
    </source>
</evidence>
<comment type="subcellular location">
    <subcellularLocation>
        <location evidence="1">Endoplasmic reticulum membrane</location>
        <topology evidence="1">Multi-pass membrane protein</topology>
    </subcellularLocation>
</comment>
<dbReference type="InterPro" id="IPR017850">
    <property type="entry name" value="Alkaline_phosphatase_core_sf"/>
</dbReference>
<feature type="transmembrane region" description="Helical" evidence="12">
    <location>
        <begin position="725"/>
        <end position="746"/>
    </location>
</feature>
<dbReference type="PANTHER" id="PTHR23072:SF0">
    <property type="entry name" value="GPI ETHANOLAMINE PHOSPHATE TRANSFERASE 2"/>
    <property type="match status" value="1"/>
</dbReference>
<evidence type="ECO:0000256" key="10">
    <source>
        <dbReference type="ARBA" id="ARBA00023180"/>
    </source>
</evidence>
<feature type="transmembrane region" description="Helical" evidence="12">
    <location>
        <begin position="432"/>
        <end position="451"/>
    </location>
</feature>
<organism evidence="14 15">
    <name type="scientific">Molossus molossus</name>
    <name type="common">Pallas' mastiff bat</name>
    <name type="synonym">Vespertilio molossus</name>
    <dbReference type="NCBI Taxonomy" id="27622"/>
    <lineage>
        <taxon>Eukaryota</taxon>
        <taxon>Metazoa</taxon>
        <taxon>Chordata</taxon>
        <taxon>Craniata</taxon>
        <taxon>Vertebrata</taxon>
        <taxon>Euteleostomi</taxon>
        <taxon>Mammalia</taxon>
        <taxon>Eutheria</taxon>
        <taxon>Laurasiatheria</taxon>
        <taxon>Chiroptera</taxon>
        <taxon>Yangochiroptera</taxon>
        <taxon>Molossidae</taxon>
        <taxon>Molossus</taxon>
    </lineage>
</organism>
<dbReference type="InParanoid" id="A0A7J8JZG8"/>